<organism evidence="5 6">
    <name type="scientific">Dendrobium catenatum</name>
    <dbReference type="NCBI Taxonomy" id="906689"/>
    <lineage>
        <taxon>Eukaryota</taxon>
        <taxon>Viridiplantae</taxon>
        <taxon>Streptophyta</taxon>
        <taxon>Embryophyta</taxon>
        <taxon>Tracheophyta</taxon>
        <taxon>Spermatophyta</taxon>
        <taxon>Magnoliopsida</taxon>
        <taxon>Liliopsida</taxon>
        <taxon>Asparagales</taxon>
        <taxon>Orchidaceae</taxon>
        <taxon>Epidendroideae</taxon>
        <taxon>Malaxideae</taxon>
        <taxon>Dendrobiinae</taxon>
        <taxon>Dendrobium</taxon>
    </lineage>
</organism>
<dbReference type="GO" id="GO:0043531">
    <property type="term" value="F:ADP binding"/>
    <property type="evidence" value="ECO:0007669"/>
    <property type="project" value="TreeGrafter"/>
</dbReference>
<dbReference type="InterPro" id="IPR027417">
    <property type="entry name" value="P-loop_NTPase"/>
</dbReference>
<dbReference type="PANTHER" id="PTHR48082">
    <property type="entry name" value="ATP SYNTHASE SUBUNIT ALPHA, MITOCHONDRIAL"/>
    <property type="match status" value="1"/>
</dbReference>
<sequence length="452" mass="49828">MVVPVKNLHLVPLEVGDVGLKLGEAITKENIAPVIPVQKHFRAWYAIGGDFNSYRYCIRGTTICHLITSSKNKKKNNIIKLVQKLKFFIPEALFLPIGSLHRNNIMVSNTIFTSHLPLINKELVEWLNNLEEEVKEAFTLLRRSILPLVGFSREDADLPPAISGDRNAPLWKELSSATSVKAFSEKTMGFGNLTLVIRELDLDKMPVLSPVVGKGNQIIVEEATQSPLHEMGSSSSGRKLIEGSNVDIQETSKDDSMEEGELVELLEEGQSNSKVEAAMKNLMNSSENKDGKNYDLNSGKVSIDTILNQKQMNSRGTSESETLYCVYIAIGQKRSTVAQLVQILPEANALENSILIAATASDPAPLQFMAPYSGYIILSAEARRAALRNLSSEFSNHRTVGKKDDPDLLSSVQYIMTEANFGSISSSMVSKYSMMVDDLARISCVSVGFPRE</sequence>
<gene>
    <name evidence="5" type="primary">ATPA</name>
    <name evidence="5" type="ORF">MA16_Dca003643</name>
</gene>
<keyword evidence="6" id="KW-1185">Reference proteome</keyword>
<comment type="subcellular location">
    <subcellularLocation>
        <location evidence="1">Mitochondrion</location>
    </subcellularLocation>
</comment>
<dbReference type="Gene3D" id="3.40.50.12240">
    <property type="match status" value="1"/>
</dbReference>
<reference evidence="5 6" key="2">
    <citation type="journal article" date="2017" name="Nature">
        <title>The Apostasia genome and the evolution of orchids.</title>
        <authorList>
            <person name="Zhang G.Q."/>
            <person name="Liu K.W."/>
            <person name="Li Z."/>
            <person name="Lohaus R."/>
            <person name="Hsiao Y.Y."/>
            <person name="Niu S.C."/>
            <person name="Wang J.Y."/>
            <person name="Lin Y.C."/>
            <person name="Xu Q."/>
            <person name="Chen L.J."/>
            <person name="Yoshida K."/>
            <person name="Fujiwara S."/>
            <person name="Wang Z.W."/>
            <person name="Zhang Y.Q."/>
            <person name="Mitsuda N."/>
            <person name="Wang M."/>
            <person name="Liu G.H."/>
            <person name="Pecoraro L."/>
            <person name="Huang H.X."/>
            <person name="Xiao X.J."/>
            <person name="Lin M."/>
            <person name="Wu X.Y."/>
            <person name="Wu W.L."/>
            <person name="Chen Y.Y."/>
            <person name="Chang S.B."/>
            <person name="Sakamoto S."/>
            <person name="Ohme-Takagi M."/>
            <person name="Yagi M."/>
            <person name="Zeng S.J."/>
            <person name="Shen C.Y."/>
            <person name="Yeh C.M."/>
            <person name="Luo Y.B."/>
            <person name="Tsai W.C."/>
            <person name="Van de Peer Y."/>
            <person name="Liu Z.J."/>
        </authorList>
    </citation>
    <scope>NUCLEOTIDE SEQUENCE [LARGE SCALE GENOMIC DNA]</scope>
    <source>
        <tissue evidence="5">The whole plant</tissue>
    </source>
</reference>
<dbReference type="EMBL" id="KZ502674">
    <property type="protein sequence ID" value="PKU74440.1"/>
    <property type="molecule type" value="Genomic_DNA"/>
</dbReference>
<dbReference type="GO" id="GO:0005739">
    <property type="term" value="C:mitochondrion"/>
    <property type="evidence" value="ECO:0007669"/>
    <property type="project" value="UniProtKB-SubCell"/>
</dbReference>
<dbReference type="GO" id="GO:0046933">
    <property type="term" value="F:proton-transporting ATP synthase activity, rotational mechanism"/>
    <property type="evidence" value="ECO:0007669"/>
    <property type="project" value="InterPro"/>
</dbReference>
<evidence type="ECO:0000259" key="4">
    <source>
        <dbReference type="Pfam" id="PF00006"/>
    </source>
</evidence>
<dbReference type="AlphaFoldDB" id="A0A2I0WFK5"/>
<dbReference type="GO" id="GO:0005524">
    <property type="term" value="F:ATP binding"/>
    <property type="evidence" value="ECO:0007669"/>
    <property type="project" value="InterPro"/>
</dbReference>
<feature type="domain" description="ATPase F1/V1/A1 complex alpha/beta subunit nucleotide-binding" evidence="4">
    <location>
        <begin position="305"/>
        <end position="377"/>
    </location>
</feature>
<dbReference type="Proteomes" id="UP000233837">
    <property type="component" value="Unassembled WGS sequence"/>
</dbReference>
<evidence type="ECO:0000256" key="1">
    <source>
        <dbReference type="ARBA" id="ARBA00004173"/>
    </source>
</evidence>
<dbReference type="InterPro" id="IPR000194">
    <property type="entry name" value="ATPase_F1/V1/A1_a/bsu_nucl-bd"/>
</dbReference>
<name>A0A2I0WFK5_9ASPA</name>
<accession>A0A2I0WFK5</accession>
<dbReference type="PANTHER" id="PTHR48082:SF2">
    <property type="entry name" value="ATP SYNTHASE SUBUNIT ALPHA, MITOCHONDRIAL"/>
    <property type="match status" value="1"/>
</dbReference>
<dbReference type="Pfam" id="PF00006">
    <property type="entry name" value="ATP-synt_ab"/>
    <property type="match status" value="1"/>
</dbReference>
<protein>
    <submittedName>
        <fullName evidence="5">ATP synthase subunit alpha, mitochondrial</fullName>
    </submittedName>
</protein>
<reference evidence="5 6" key="1">
    <citation type="journal article" date="2016" name="Sci. Rep.">
        <title>The Dendrobium catenatum Lindl. genome sequence provides insights into polysaccharide synthase, floral development and adaptive evolution.</title>
        <authorList>
            <person name="Zhang G.Q."/>
            <person name="Xu Q."/>
            <person name="Bian C."/>
            <person name="Tsai W.C."/>
            <person name="Yeh C.M."/>
            <person name="Liu K.W."/>
            <person name="Yoshida K."/>
            <person name="Zhang L.S."/>
            <person name="Chang S.B."/>
            <person name="Chen F."/>
            <person name="Shi Y."/>
            <person name="Su Y.Y."/>
            <person name="Zhang Y.Q."/>
            <person name="Chen L.J."/>
            <person name="Yin Y."/>
            <person name="Lin M."/>
            <person name="Huang H."/>
            <person name="Deng H."/>
            <person name="Wang Z.W."/>
            <person name="Zhu S.L."/>
            <person name="Zhao X."/>
            <person name="Deng C."/>
            <person name="Niu S.C."/>
            <person name="Huang J."/>
            <person name="Wang M."/>
            <person name="Liu G.H."/>
            <person name="Yang H.J."/>
            <person name="Xiao X.J."/>
            <person name="Hsiao Y.Y."/>
            <person name="Wu W.L."/>
            <person name="Chen Y.Y."/>
            <person name="Mitsuda N."/>
            <person name="Ohme-Takagi M."/>
            <person name="Luo Y.B."/>
            <person name="Van de Peer Y."/>
            <person name="Liu Z.J."/>
        </authorList>
    </citation>
    <scope>NUCLEOTIDE SEQUENCE [LARGE SCALE GENOMIC DNA]</scope>
    <source>
        <tissue evidence="5">The whole plant</tissue>
    </source>
</reference>
<dbReference type="InterPro" id="IPR005294">
    <property type="entry name" value="ATP_synth_F1_asu"/>
</dbReference>
<evidence type="ECO:0000256" key="3">
    <source>
        <dbReference type="ARBA" id="ARBA00037296"/>
    </source>
</evidence>
<dbReference type="STRING" id="906689.A0A2I0WFK5"/>
<evidence type="ECO:0000256" key="2">
    <source>
        <dbReference type="ARBA" id="ARBA00008936"/>
    </source>
</evidence>
<comment type="similarity">
    <text evidence="2">Belongs to the ATPase alpha/beta chains family.</text>
</comment>
<dbReference type="SUPFAM" id="SSF52540">
    <property type="entry name" value="P-loop containing nucleoside triphosphate hydrolases"/>
    <property type="match status" value="1"/>
</dbReference>
<evidence type="ECO:0000313" key="5">
    <source>
        <dbReference type="EMBL" id="PKU74440.1"/>
    </source>
</evidence>
<evidence type="ECO:0000313" key="6">
    <source>
        <dbReference type="Proteomes" id="UP000233837"/>
    </source>
</evidence>
<dbReference type="GO" id="GO:0045259">
    <property type="term" value="C:proton-transporting ATP synthase complex"/>
    <property type="evidence" value="ECO:0007669"/>
    <property type="project" value="InterPro"/>
</dbReference>
<proteinExistence type="inferred from homology"/>
<comment type="function">
    <text evidence="3">Mitochondrial membrane ATP synthase (F(1)F(0) ATP synthase or Complex V) produces ATP from ADP in the presence of a proton gradient across the membrane which is generated by electron transport complexes of the respiratory chain. F-type ATPases consist of two structural domains, F(1) - containing the extramembraneous catalytic core, and F(0) - containing the membrane proton channel, linked together by a central stalk and a peripheral stalk. During catalysis, ATP synthesis in the catalytic domain of F(1) is coupled via a rotary mechanism of the central stalk subunits to proton translocation. Subunits alpha and beta form the catalytic core in F(1). Rotation of the central stalk against the surrounding alpha(3)beta(3) subunits leads to hydrolysis of ATP in three separate catalytic sites on the beta subunits. Subunit alpha does not bear the catalytic high-affinity ATP-binding sites.</text>
</comment>